<evidence type="ECO:0000313" key="2">
    <source>
        <dbReference type="EMBL" id="PSN62317.1"/>
    </source>
</evidence>
<dbReference type="InterPro" id="IPR053018">
    <property type="entry name" value="Elsinochrome_Biosynth-Asso"/>
</dbReference>
<reference evidence="2 3" key="1">
    <citation type="journal article" date="2018" name="Front. Microbiol.">
        <title>Genome-Wide Analysis of Corynespora cassiicola Leaf Fall Disease Putative Effectors.</title>
        <authorList>
            <person name="Lopez D."/>
            <person name="Ribeiro S."/>
            <person name="Label P."/>
            <person name="Fumanal B."/>
            <person name="Venisse J.S."/>
            <person name="Kohler A."/>
            <person name="de Oliveira R.R."/>
            <person name="Labutti K."/>
            <person name="Lipzen A."/>
            <person name="Lail K."/>
            <person name="Bauer D."/>
            <person name="Ohm R.A."/>
            <person name="Barry K.W."/>
            <person name="Spatafora J."/>
            <person name="Grigoriev I.V."/>
            <person name="Martin F.M."/>
            <person name="Pujade-Renaud V."/>
        </authorList>
    </citation>
    <scope>NUCLEOTIDE SEQUENCE [LARGE SCALE GENOMIC DNA]</scope>
    <source>
        <strain evidence="2 3">Philippines</strain>
    </source>
</reference>
<feature type="transmembrane region" description="Helical" evidence="1">
    <location>
        <begin position="352"/>
        <end position="373"/>
    </location>
</feature>
<dbReference type="PANTHER" id="PTHR37577">
    <property type="entry name" value="INTEGRAL MEMBRANE PROTEIN"/>
    <property type="match status" value="1"/>
</dbReference>
<keyword evidence="1" id="KW-1133">Transmembrane helix</keyword>
<keyword evidence="3" id="KW-1185">Reference proteome</keyword>
<accession>A0A2T2NA59</accession>
<name>A0A2T2NA59_CORCC</name>
<feature type="transmembrane region" description="Helical" evidence="1">
    <location>
        <begin position="159"/>
        <end position="181"/>
    </location>
</feature>
<organism evidence="2 3">
    <name type="scientific">Corynespora cassiicola Philippines</name>
    <dbReference type="NCBI Taxonomy" id="1448308"/>
    <lineage>
        <taxon>Eukaryota</taxon>
        <taxon>Fungi</taxon>
        <taxon>Dikarya</taxon>
        <taxon>Ascomycota</taxon>
        <taxon>Pezizomycotina</taxon>
        <taxon>Dothideomycetes</taxon>
        <taxon>Pleosporomycetidae</taxon>
        <taxon>Pleosporales</taxon>
        <taxon>Corynesporascaceae</taxon>
        <taxon>Corynespora</taxon>
    </lineage>
</organism>
<keyword evidence="1" id="KW-0472">Membrane</keyword>
<feature type="transmembrane region" description="Helical" evidence="1">
    <location>
        <begin position="87"/>
        <end position="112"/>
    </location>
</feature>
<dbReference type="OrthoDB" id="5427664at2759"/>
<sequence length="384" mass="41534">MAPPWVVFDSASGGSCSHGSDPDIAGVGVVISFVLAGIMTTTASIFVMVLDQAYHEKGHFAWNSPISYIRDRFLDTEWKRDYAWRPFLDPLIISLGDQQLVTGYGFLLSGWIKVAQSSISVSSAHFVLILYICALSSSSHLAALITLRKYFRKHVLLARIRLALSITFTAWLFASMITAIASHPSPGDHPTAAADDRGPDVNSIQRARRMAFLIPMALMLLGFSTALACILYAPCSSSTCSPTHAHAPAALLKRRSSLSGKSLVSLVKKIADAAPSPRATMRIPASVALRLLYCLFLNPLIAFAVQILLAVLSVVLVMSQKFSRPPPPPVLVGDGEEGWCGLQDERENGWGFGQTLSLVMLALPGMSAAQAYFEGRREIRGDGD</sequence>
<evidence type="ECO:0000256" key="1">
    <source>
        <dbReference type="SAM" id="Phobius"/>
    </source>
</evidence>
<feature type="transmembrane region" description="Helical" evidence="1">
    <location>
        <begin position="210"/>
        <end position="233"/>
    </location>
</feature>
<feature type="transmembrane region" description="Helical" evidence="1">
    <location>
        <begin position="291"/>
        <end position="318"/>
    </location>
</feature>
<feature type="transmembrane region" description="Helical" evidence="1">
    <location>
        <begin position="24"/>
        <end position="50"/>
    </location>
</feature>
<protein>
    <submittedName>
        <fullName evidence="2">Uncharacterized protein</fullName>
    </submittedName>
</protein>
<dbReference type="STRING" id="1448308.A0A2T2NA59"/>
<gene>
    <name evidence="2" type="ORF">BS50DRAFT_592508</name>
</gene>
<dbReference type="PANTHER" id="PTHR37577:SF1">
    <property type="entry name" value="INTEGRAL MEMBRANE PROTEIN"/>
    <property type="match status" value="1"/>
</dbReference>
<feature type="transmembrane region" description="Helical" evidence="1">
    <location>
        <begin position="124"/>
        <end position="147"/>
    </location>
</feature>
<keyword evidence="1" id="KW-0812">Transmembrane</keyword>
<dbReference type="Proteomes" id="UP000240883">
    <property type="component" value="Unassembled WGS sequence"/>
</dbReference>
<dbReference type="AlphaFoldDB" id="A0A2T2NA59"/>
<dbReference type="EMBL" id="KZ678142">
    <property type="protein sequence ID" value="PSN62317.1"/>
    <property type="molecule type" value="Genomic_DNA"/>
</dbReference>
<evidence type="ECO:0000313" key="3">
    <source>
        <dbReference type="Proteomes" id="UP000240883"/>
    </source>
</evidence>
<proteinExistence type="predicted"/>